<accession>A0AAV7QAE5</accession>
<reference evidence="1" key="1">
    <citation type="journal article" date="2022" name="bioRxiv">
        <title>Sequencing and chromosome-scale assembly of the giantPleurodeles waltlgenome.</title>
        <authorList>
            <person name="Brown T."/>
            <person name="Elewa A."/>
            <person name="Iarovenko S."/>
            <person name="Subramanian E."/>
            <person name="Araus A.J."/>
            <person name="Petzold A."/>
            <person name="Susuki M."/>
            <person name="Suzuki K.-i.T."/>
            <person name="Hayashi T."/>
            <person name="Toyoda A."/>
            <person name="Oliveira C."/>
            <person name="Osipova E."/>
            <person name="Leigh N.D."/>
            <person name="Simon A."/>
            <person name="Yun M.H."/>
        </authorList>
    </citation>
    <scope>NUCLEOTIDE SEQUENCE</scope>
    <source>
        <strain evidence="1">20211129_DDA</strain>
        <tissue evidence="1">Liver</tissue>
    </source>
</reference>
<dbReference type="Proteomes" id="UP001066276">
    <property type="component" value="Chromosome 6"/>
</dbReference>
<sequence length="149" mass="15897">MCCVRKVASSGVIARLWRSLVDLPVFIYAAAGVIDGLEELELVQALVPVPSSGFSELDTLLGLISHPRAPLQDPGSGGVVIMGFTGQQLPFFTPTPGITGVRDGPRGTPSGCYIPPSFEIAEGQRTADKQSAPVKRYYRIPRNKSVIDS</sequence>
<evidence type="ECO:0000313" key="1">
    <source>
        <dbReference type="EMBL" id="KAJ1135558.1"/>
    </source>
</evidence>
<organism evidence="1 2">
    <name type="scientific">Pleurodeles waltl</name>
    <name type="common">Iberian ribbed newt</name>
    <dbReference type="NCBI Taxonomy" id="8319"/>
    <lineage>
        <taxon>Eukaryota</taxon>
        <taxon>Metazoa</taxon>
        <taxon>Chordata</taxon>
        <taxon>Craniata</taxon>
        <taxon>Vertebrata</taxon>
        <taxon>Euteleostomi</taxon>
        <taxon>Amphibia</taxon>
        <taxon>Batrachia</taxon>
        <taxon>Caudata</taxon>
        <taxon>Salamandroidea</taxon>
        <taxon>Salamandridae</taxon>
        <taxon>Pleurodelinae</taxon>
        <taxon>Pleurodeles</taxon>
    </lineage>
</organism>
<evidence type="ECO:0000313" key="2">
    <source>
        <dbReference type="Proteomes" id="UP001066276"/>
    </source>
</evidence>
<keyword evidence="2" id="KW-1185">Reference proteome</keyword>
<dbReference type="AlphaFoldDB" id="A0AAV7QAE5"/>
<proteinExistence type="predicted"/>
<gene>
    <name evidence="1" type="ORF">NDU88_001997</name>
</gene>
<comment type="caution">
    <text evidence="1">The sequence shown here is derived from an EMBL/GenBank/DDBJ whole genome shotgun (WGS) entry which is preliminary data.</text>
</comment>
<dbReference type="EMBL" id="JANPWB010000010">
    <property type="protein sequence ID" value="KAJ1135558.1"/>
    <property type="molecule type" value="Genomic_DNA"/>
</dbReference>
<name>A0AAV7QAE5_PLEWA</name>
<protein>
    <submittedName>
        <fullName evidence="1">Uncharacterized protein</fullName>
    </submittedName>
</protein>